<evidence type="ECO:0000313" key="11">
    <source>
        <dbReference type="EMBL" id="KOO36371.1"/>
    </source>
</evidence>
<dbReference type="SUPFAM" id="SSF51735">
    <property type="entry name" value="NAD(P)-binding Rossmann-fold domains"/>
    <property type="match status" value="1"/>
</dbReference>
<dbReference type="GO" id="GO:0055129">
    <property type="term" value="P:L-proline biosynthetic process"/>
    <property type="evidence" value="ECO:0007669"/>
    <property type="project" value="UniProtKB-UniRule"/>
</dbReference>
<evidence type="ECO:0000259" key="10">
    <source>
        <dbReference type="Pfam" id="PF14748"/>
    </source>
</evidence>
<comment type="catalytic activity">
    <reaction evidence="6">
        <text>L-proline + NADP(+) = (S)-1-pyrroline-5-carboxylate + NADPH + 2 H(+)</text>
        <dbReference type="Rhea" id="RHEA:14109"/>
        <dbReference type="ChEBI" id="CHEBI:15378"/>
        <dbReference type="ChEBI" id="CHEBI:17388"/>
        <dbReference type="ChEBI" id="CHEBI:57783"/>
        <dbReference type="ChEBI" id="CHEBI:58349"/>
        <dbReference type="ChEBI" id="CHEBI:60039"/>
        <dbReference type="EC" id="1.5.1.2"/>
    </reaction>
</comment>
<dbReference type="FunFam" id="1.10.3730.10:FF:000001">
    <property type="entry name" value="Pyrroline-5-carboxylate reductase"/>
    <property type="match status" value="1"/>
</dbReference>
<dbReference type="HAMAP" id="MF_01925">
    <property type="entry name" value="P5C_reductase"/>
    <property type="match status" value="1"/>
</dbReference>
<evidence type="ECO:0000256" key="5">
    <source>
        <dbReference type="ARBA" id="ARBA00058118"/>
    </source>
</evidence>
<dbReference type="Pfam" id="PF14748">
    <property type="entry name" value="P5CR_dimer"/>
    <property type="match status" value="1"/>
</dbReference>
<feature type="domain" description="Pyrroline-5-carboxylate reductase dimerisation" evidence="10">
    <location>
        <begin position="162"/>
        <end position="263"/>
    </location>
</feature>
<dbReference type="InterPro" id="IPR000304">
    <property type="entry name" value="Pyrroline-COOH_reductase"/>
</dbReference>
<dbReference type="GeneID" id="87596431"/>
<dbReference type="Gene3D" id="3.40.50.720">
    <property type="entry name" value="NAD(P)-binding Rossmann-like Domain"/>
    <property type="match status" value="1"/>
</dbReference>
<dbReference type="Pfam" id="PF03807">
    <property type="entry name" value="F420_oxidored"/>
    <property type="match status" value="1"/>
</dbReference>
<evidence type="ECO:0000256" key="3">
    <source>
        <dbReference type="ARBA" id="ARBA00022857"/>
    </source>
</evidence>
<dbReference type="SUPFAM" id="SSF48179">
    <property type="entry name" value="6-phosphogluconate dehydrogenase C-terminal domain-like"/>
    <property type="match status" value="1"/>
</dbReference>
<dbReference type="InterPro" id="IPR008927">
    <property type="entry name" value="6-PGluconate_DH-like_C_sf"/>
</dbReference>
<comment type="catalytic activity">
    <reaction evidence="6">
        <text>L-proline + NAD(+) = (S)-1-pyrroline-5-carboxylate + NADH + 2 H(+)</text>
        <dbReference type="Rhea" id="RHEA:14105"/>
        <dbReference type="ChEBI" id="CHEBI:15378"/>
        <dbReference type="ChEBI" id="CHEBI:17388"/>
        <dbReference type="ChEBI" id="CHEBI:57540"/>
        <dbReference type="ChEBI" id="CHEBI:57945"/>
        <dbReference type="ChEBI" id="CHEBI:60039"/>
        <dbReference type="EC" id="1.5.1.2"/>
    </reaction>
</comment>
<dbReference type="PIRSF" id="PIRSF000193">
    <property type="entry name" value="Pyrrol-5-carb_rd"/>
    <property type="match status" value="1"/>
</dbReference>
<evidence type="ECO:0000256" key="6">
    <source>
        <dbReference type="HAMAP-Rule" id="MF_01925"/>
    </source>
</evidence>
<accession>A0A0M0KBY8</accession>
<keyword evidence="6" id="KW-0028">Amino-acid biosynthesis</keyword>
<dbReference type="GO" id="GO:0004735">
    <property type="term" value="F:pyrroline-5-carboxylate reductase activity"/>
    <property type="evidence" value="ECO:0007669"/>
    <property type="project" value="UniProtKB-UniRule"/>
</dbReference>
<dbReference type="GO" id="GO:0005737">
    <property type="term" value="C:cytoplasm"/>
    <property type="evidence" value="ECO:0007669"/>
    <property type="project" value="UniProtKB-SubCell"/>
</dbReference>
<evidence type="ECO:0000256" key="1">
    <source>
        <dbReference type="ARBA" id="ARBA00005525"/>
    </source>
</evidence>
<dbReference type="NCBIfam" id="TIGR00112">
    <property type="entry name" value="proC"/>
    <property type="match status" value="1"/>
</dbReference>
<keyword evidence="4 6" id="KW-0560">Oxidoreductase</keyword>
<accession>A0A4Y7WW04</accession>
<dbReference type="RefSeq" id="WP_053432571.1">
    <property type="nucleotide sequence ID" value="NZ_CP040441.1"/>
</dbReference>
<comment type="pathway">
    <text evidence="6">Amino-acid biosynthesis; L-proline biosynthesis; L-proline from L-glutamate 5-semialdehyde: step 1/1.</text>
</comment>
<dbReference type="PANTHER" id="PTHR11645">
    <property type="entry name" value="PYRROLINE-5-CARBOXYLATE REDUCTASE"/>
    <property type="match status" value="1"/>
</dbReference>
<dbReference type="InterPro" id="IPR028939">
    <property type="entry name" value="P5C_Rdtase_cat_N"/>
</dbReference>
<evidence type="ECO:0000256" key="7">
    <source>
        <dbReference type="NCBIfam" id="TIGR00112"/>
    </source>
</evidence>
<keyword evidence="3 6" id="KW-0521">NADP</keyword>
<name>A0A0M0KBY8_ALKHA</name>
<dbReference type="EC" id="1.5.1.2" evidence="6 7"/>
<evidence type="ECO:0000256" key="2">
    <source>
        <dbReference type="ARBA" id="ARBA00022650"/>
    </source>
</evidence>
<reference evidence="11" key="1">
    <citation type="submission" date="2015-08" db="EMBL/GenBank/DDBJ databases">
        <title>Complete DNA Sequence of Pseudomonas syringae pv. actinidiae, the Causal Agent of Kiwifruit Canker Disease.</title>
        <authorList>
            <person name="Rikkerink E.H.A."/>
            <person name="Fineran P.C."/>
        </authorList>
    </citation>
    <scope>NUCLEOTIDE SEQUENCE</scope>
    <source>
        <strain evidence="11">DSM 13666</strain>
    </source>
</reference>
<gene>
    <name evidence="6" type="primary">proC</name>
    <name evidence="11" type="ORF">AMD02_19555</name>
</gene>
<dbReference type="AlphaFoldDB" id="A0A0M0KBY8"/>
<comment type="subcellular location">
    <subcellularLocation>
        <location evidence="6">Cytoplasm</location>
    </subcellularLocation>
</comment>
<keyword evidence="6" id="KW-0963">Cytoplasm</keyword>
<organism evidence="11">
    <name type="scientific">Halalkalibacterium halodurans</name>
    <name type="common">Bacillus halodurans</name>
    <dbReference type="NCBI Taxonomy" id="86665"/>
    <lineage>
        <taxon>Bacteria</taxon>
        <taxon>Bacillati</taxon>
        <taxon>Bacillota</taxon>
        <taxon>Bacilli</taxon>
        <taxon>Bacillales</taxon>
        <taxon>Bacillaceae</taxon>
        <taxon>Halalkalibacterium (ex Joshi et al. 2022)</taxon>
    </lineage>
</organism>
<comment type="caution">
    <text evidence="11">The sequence shown here is derived from an EMBL/GenBank/DDBJ whole genome shotgun (WGS) entry which is preliminary data.</text>
</comment>
<feature type="binding site" evidence="8">
    <location>
        <begin position="71"/>
        <end position="74"/>
    </location>
    <ligand>
        <name>NADP(+)</name>
        <dbReference type="ChEBI" id="CHEBI:58349"/>
    </ligand>
</feature>
<comment type="function">
    <text evidence="5 6">Catalyzes the reduction of 1-pyrroline-5-carboxylate (PCA) to L-proline.</text>
</comment>
<evidence type="ECO:0000256" key="8">
    <source>
        <dbReference type="PIRSR" id="PIRSR000193-1"/>
    </source>
</evidence>
<sequence length="267" mass="28876">MKQHHMLIIGAGRMAEAIFSGILKREENPFHITVSNDKDVTRLKELKKTYPVKTTTDWTAMAEKADVILLACPPAAHENVLKKLSPSCNGQLVITVAAGIGPTDLETHLPKGTPTAWIMPNTAASVGESMSIYCFGQHVKERDKQLISFILDAIGMSEQLTESQIHHLTAITGSAPAFLYFLAEALEQSAQSYGVAPEKARELVIGMITGSAKMLKEYKDPTQLREQVTTPGGATAAGLQSLLHDDFQGALQRAVQATNGRAQARAN</sequence>
<dbReference type="UniPathway" id="UPA00098">
    <property type="reaction ID" value="UER00361"/>
</dbReference>
<evidence type="ECO:0000259" key="9">
    <source>
        <dbReference type="Pfam" id="PF03807"/>
    </source>
</evidence>
<protein>
    <recommendedName>
        <fullName evidence="6 7">Pyrroline-5-carboxylate reductase</fullName>
        <shortName evidence="6">P5C reductase</shortName>
        <shortName evidence="6">P5CR</shortName>
        <ecNumber evidence="6 7">1.5.1.2</ecNumber>
    </recommendedName>
    <alternativeName>
        <fullName evidence="6">PCA reductase</fullName>
    </alternativeName>
</protein>
<evidence type="ECO:0000256" key="4">
    <source>
        <dbReference type="ARBA" id="ARBA00023002"/>
    </source>
</evidence>
<feature type="domain" description="Pyrroline-5-carboxylate reductase catalytic N-terminal" evidence="9">
    <location>
        <begin position="8"/>
        <end position="99"/>
    </location>
</feature>
<proteinExistence type="inferred from homology"/>
<dbReference type="Gene3D" id="1.10.3730.10">
    <property type="entry name" value="ProC C-terminal domain-like"/>
    <property type="match status" value="1"/>
</dbReference>
<dbReference type="EMBL" id="LILD01000014">
    <property type="protein sequence ID" value="KOO36371.1"/>
    <property type="molecule type" value="Genomic_DNA"/>
</dbReference>
<dbReference type="InterPro" id="IPR036291">
    <property type="entry name" value="NAD(P)-bd_dom_sf"/>
</dbReference>
<dbReference type="InterPro" id="IPR029036">
    <property type="entry name" value="P5CR_dimer"/>
</dbReference>
<keyword evidence="2 6" id="KW-0641">Proline biosynthesis</keyword>
<dbReference type="PANTHER" id="PTHR11645:SF49">
    <property type="entry name" value="PYRROLINE-5-CARBOXYLATE REDUCTASE 1"/>
    <property type="match status" value="1"/>
</dbReference>
<dbReference type="PATRIC" id="fig|136160.3.peg.3900"/>
<feature type="binding site" evidence="8">
    <location>
        <begin position="9"/>
        <end position="14"/>
    </location>
    <ligand>
        <name>NADP(+)</name>
        <dbReference type="ChEBI" id="CHEBI:58349"/>
    </ligand>
</feature>
<comment type="similarity">
    <text evidence="1 6">Belongs to the pyrroline-5-carboxylate reductase family.</text>
</comment>